<sequence>MCGGGTGGSSAGAPSAVNWKDRAGADLVIFPLTSLRRPWLPMGPTAPLEINLLIQRREEERWKDIFEREGKFKG</sequence>
<dbReference type="Proteomes" id="UP000324222">
    <property type="component" value="Unassembled WGS sequence"/>
</dbReference>
<protein>
    <submittedName>
        <fullName evidence="1">Uncharacterized protein</fullName>
    </submittedName>
</protein>
<reference evidence="1 2" key="1">
    <citation type="submission" date="2019-05" db="EMBL/GenBank/DDBJ databases">
        <title>Another draft genome of Portunus trituberculatus and its Hox gene families provides insights of decapod evolution.</title>
        <authorList>
            <person name="Jeong J.-H."/>
            <person name="Song I."/>
            <person name="Kim S."/>
            <person name="Choi T."/>
            <person name="Kim D."/>
            <person name="Ryu S."/>
            <person name="Kim W."/>
        </authorList>
    </citation>
    <scope>NUCLEOTIDE SEQUENCE [LARGE SCALE GENOMIC DNA]</scope>
    <source>
        <tissue evidence="1">Muscle</tissue>
    </source>
</reference>
<proteinExistence type="predicted"/>
<name>A0A5B7GGH7_PORTR</name>
<gene>
    <name evidence="1" type="ORF">E2C01_053409</name>
</gene>
<evidence type="ECO:0000313" key="2">
    <source>
        <dbReference type="Proteomes" id="UP000324222"/>
    </source>
</evidence>
<keyword evidence="2" id="KW-1185">Reference proteome</keyword>
<dbReference type="EMBL" id="VSRR010016524">
    <property type="protein sequence ID" value="MPC59390.1"/>
    <property type="molecule type" value="Genomic_DNA"/>
</dbReference>
<accession>A0A5B7GGH7</accession>
<evidence type="ECO:0000313" key="1">
    <source>
        <dbReference type="EMBL" id="MPC59390.1"/>
    </source>
</evidence>
<organism evidence="1 2">
    <name type="scientific">Portunus trituberculatus</name>
    <name type="common">Swimming crab</name>
    <name type="synonym">Neptunus trituberculatus</name>
    <dbReference type="NCBI Taxonomy" id="210409"/>
    <lineage>
        <taxon>Eukaryota</taxon>
        <taxon>Metazoa</taxon>
        <taxon>Ecdysozoa</taxon>
        <taxon>Arthropoda</taxon>
        <taxon>Crustacea</taxon>
        <taxon>Multicrustacea</taxon>
        <taxon>Malacostraca</taxon>
        <taxon>Eumalacostraca</taxon>
        <taxon>Eucarida</taxon>
        <taxon>Decapoda</taxon>
        <taxon>Pleocyemata</taxon>
        <taxon>Brachyura</taxon>
        <taxon>Eubrachyura</taxon>
        <taxon>Portunoidea</taxon>
        <taxon>Portunidae</taxon>
        <taxon>Portuninae</taxon>
        <taxon>Portunus</taxon>
    </lineage>
</organism>
<comment type="caution">
    <text evidence="1">The sequence shown here is derived from an EMBL/GenBank/DDBJ whole genome shotgun (WGS) entry which is preliminary data.</text>
</comment>
<dbReference type="AlphaFoldDB" id="A0A5B7GGH7"/>